<dbReference type="Proteomes" id="UP001344447">
    <property type="component" value="Unassembled WGS sequence"/>
</dbReference>
<dbReference type="GO" id="GO:0007041">
    <property type="term" value="P:lysosomal transport"/>
    <property type="evidence" value="ECO:0007669"/>
    <property type="project" value="TreeGrafter"/>
</dbReference>
<sequence length="902" mass="102540">MSQSISDIKLVKFYYRHYKLGPQDFCREYGGNVDGLNKFLTGNYDSLAARDALRAFWERFNTNQLMKSQAGDDFDDDDDEFNSTFGGDSMLSPIKGSGLTSPMSSSSGSTNTTNSGQITGNRSFSSLAEATANNTNNGKPESKRVRNLLKTYYGPGIGEGSDSSSMNDPLNIDGPSFNLNNYFDSIVRTSTLNQLIQKDNQMVSEIRTLDGDMKTLVYDNYTKFINATDIIKKMKTNVENMEEGMALLSKNMDLITNCSEKINSTLSVRRDRIDQLSGLQKLLQKLQFLTALPSSLNHCLAMQAYNQAVRYYNSNSGILKQYSHIPSFQNIQNECDSIMKTMKDKLYERLSSLSTSQTDCVESAEVLMDLLEPVELVRSKYLESRKHHTITLLENLEKKSVEHITDYIKELNANFLSEYSYNITSYKSLFINRLDGSDSKKERQHSLLQLEEFSKDLFNKYLNIAKSKLSSFKDPIEKIIALEIINSDVSKLGSELSSHEKITNIINSTVHDQIDFYFDNLQKTIKEHIYQLNTTLNEKRDEVLEGHTLQELSDATSKAIINDIILLFANLKPFFLPTETQFLSSYQDTIFTKIQVKLQQFFLFLVNIHFLEYLDIIATTPNREQFSGRFLLVLSSICLYIENKGITLVVQLMSEFITVAKQGSKKELNVFSFNAPDLCKRIRETGLQILNVFTRLSSQKLDKILKKGLESVPNWLVLKEPRDVRPVIDIYLEEILKFQNEISKLLPVVNHLHSVKSHSRTGSGNGTNTGVNTSNNTPDSHRRNPSSNTNTTLFEKKVDHVDYNTLSVLIAIVKLSLKSFNESLRLKTFGTNGCHQIQIDLHYLKLSLYDMFGSNSFDNLLQECETTVTERCIDPLPLAKSIVTKICETKINKKKNNENENQ</sequence>
<comment type="subcellular location">
    <subcellularLocation>
        <location evidence="3">Golgi apparatus</location>
        <location evidence="3">trans-Golgi network</location>
    </subcellularLocation>
</comment>
<dbReference type="GO" id="GO:0015031">
    <property type="term" value="P:protein transport"/>
    <property type="evidence" value="ECO:0007669"/>
    <property type="project" value="UniProtKB-UniRule"/>
</dbReference>
<dbReference type="GO" id="GO:0048193">
    <property type="term" value="P:Golgi vesicle transport"/>
    <property type="evidence" value="ECO:0007669"/>
    <property type="project" value="TreeGrafter"/>
</dbReference>
<dbReference type="PANTHER" id="PTHR15954:SF4">
    <property type="entry name" value="VACUOLAR PROTEIN SORTING-ASSOCIATED PROTEIN 51 HOMOLOG"/>
    <property type="match status" value="1"/>
</dbReference>
<accession>A0AAN7TZQ1</accession>
<dbReference type="GO" id="GO:0042147">
    <property type="term" value="P:retrograde transport, endosome to Golgi"/>
    <property type="evidence" value="ECO:0007669"/>
    <property type="project" value="UniProtKB-UniRule"/>
</dbReference>
<dbReference type="GO" id="GO:1990745">
    <property type="term" value="C:EARP complex"/>
    <property type="evidence" value="ECO:0007669"/>
    <property type="project" value="TreeGrafter"/>
</dbReference>
<keyword evidence="3" id="KW-0445">Lipid transport</keyword>
<comment type="similarity">
    <text evidence="1 3">Belongs to the VPS51 family.</text>
</comment>
<feature type="region of interest" description="Disordered" evidence="4">
    <location>
        <begin position="756"/>
        <end position="791"/>
    </location>
</feature>
<protein>
    <recommendedName>
        <fullName evidence="3">Vacuolar protein sorting-associated protein 51 homolog</fullName>
    </recommendedName>
</protein>
<reference evidence="5 6" key="1">
    <citation type="submission" date="2023-11" db="EMBL/GenBank/DDBJ databases">
        <title>Dfirmibasis_genome.</title>
        <authorList>
            <person name="Edelbroek B."/>
            <person name="Kjellin J."/>
            <person name="Jerlstrom-Hultqvist J."/>
            <person name="Soderbom F."/>
        </authorList>
    </citation>
    <scope>NUCLEOTIDE SEQUENCE [LARGE SCALE GENOMIC DNA]</scope>
    <source>
        <strain evidence="5 6">TNS-C-14</strain>
    </source>
</reference>
<dbReference type="InterPro" id="IPR014812">
    <property type="entry name" value="Vps51"/>
</dbReference>
<evidence type="ECO:0000256" key="1">
    <source>
        <dbReference type="ARBA" id="ARBA00006080"/>
    </source>
</evidence>
<evidence type="ECO:0000313" key="6">
    <source>
        <dbReference type="Proteomes" id="UP001344447"/>
    </source>
</evidence>
<dbReference type="InterPro" id="IPR016159">
    <property type="entry name" value="Cullin_repeat-like_dom_sf"/>
</dbReference>
<gene>
    <name evidence="5" type="ORF">RB653_008020</name>
</gene>
<dbReference type="GO" id="GO:0006869">
    <property type="term" value="P:lipid transport"/>
    <property type="evidence" value="ECO:0007669"/>
    <property type="project" value="UniProtKB-UniRule"/>
</dbReference>
<feature type="region of interest" description="Disordered" evidence="4">
    <location>
        <begin position="68"/>
        <end position="121"/>
    </location>
</feature>
<evidence type="ECO:0000256" key="4">
    <source>
        <dbReference type="SAM" id="MobiDB-lite"/>
    </source>
</evidence>
<comment type="caution">
    <text evidence="5">The sequence shown here is derived from an EMBL/GenBank/DDBJ whole genome shotgun (WGS) entry which is preliminary data.</text>
</comment>
<evidence type="ECO:0000256" key="2">
    <source>
        <dbReference type="ARBA" id="ARBA00023054"/>
    </source>
</evidence>
<keyword evidence="3" id="KW-0333">Golgi apparatus</keyword>
<keyword evidence="2" id="KW-0175">Coiled coil</keyword>
<dbReference type="AlphaFoldDB" id="A0AAN7TZQ1"/>
<feature type="compositionally biased region" description="Acidic residues" evidence="4">
    <location>
        <begin position="72"/>
        <end position="81"/>
    </location>
</feature>
<dbReference type="GO" id="GO:0007030">
    <property type="term" value="P:Golgi organization"/>
    <property type="evidence" value="ECO:0007669"/>
    <property type="project" value="UniProtKB-UniRule"/>
</dbReference>
<keyword evidence="6" id="KW-1185">Reference proteome</keyword>
<keyword evidence="3" id="KW-0653">Protein transport</keyword>
<dbReference type="GO" id="GO:0016020">
    <property type="term" value="C:membrane"/>
    <property type="evidence" value="ECO:0007669"/>
    <property type="project" value="TreeGrafter"/>
</dbReference>
<name>A0AAN7TZQ1_9MYCE</name>
<organism evidence="5 6">
    <name type="scientific">Dictyostelium firmibasis</name>
    <dbReference type="NCBI Taxonomy" id="79012"/>
    <lineage>
        <taxon>Eukaryota</taxon>
        <taxon>Amoebozoa</taxon>
        <taxon>Evosea</taxon>
        <taxon>Eumycetozoa</taxon>
        <taxon>Dictyostelia</taxon>
        <taxon>Dictyosteliales</taxon>
        <taxon>Dictyosteliaceae</taxon>
        <taxon>Dictyostelium</taxon>
    </lineage>
</organism>
<comment type="function">
    <text evidence="3">Acts as component of the GARP complex that is involved in retrograde transport from early and late endosomes to the trans-Golgi network (TGN).</text>
</comment>
<dbReference type="Pfam" id="PF08700">
    <property type="entry name" value="VPS51_Exo84_N"/>
    <property type="match status" value="1"/>
</dbReference>
<dbReference type="GO" id="GO:0005829">
    <property type="term" value="C:cytosol"/>
    <property type="evidence" value="ECO:0007669"/>
    <property type="project" value="GOC"/>
</dbReference>
<dbReference type="EMBL" id="JAVFKY010000003">
    <property type="protein sequence ID" value="KAK5578350.1"/>
    <property type="molecule type" value="Genomic_DNA"/>
</dbReference>
<dbReference type="PANTHER" id="PTHR15954">
    <property type="entry name" value="VACUOLAR PROTEIN SORTING-ASSOCIATED PROTEIN 51 HOMOLOG"/>
    <property type="match status" value="1"/>
</dbReference>
<proteinExistence type="inferred from homology"/>
<evidence type="ECO:0000313" key="5">
    <source>
        <dbReference type="EMBL" id="KAK5578350.1"/>
    </source>
</evidence>
<evidence type="ECO:0000256" key="3">
    <source>
        <dbReference type="RuleBase" id="RU368010"/>
    </source>
</evidence>
<feature type="compositionally biased region" description="Low complexity" evidence="4">
    <location>
        <begin position="766"/>
        <end position="777"/>
    </location>
</feature>
<dbReference type="GO" id="GO:0032456">
    <property type="term" value="P:endocytic recycling"/>
    <property type="evidence" value="ECO:0007669"/>
    <property type="project" value="TreeGrafter"/>
</dbReference>
<dbReference type="GO" id="GO:0000938">
    <property type="term" value="C:GARP complex"/>
    <property type="evidence" value="ECO:0007669"/>
    <property type="project" value="UniProtKB-UniRule"/>
</dbReference>
<comment type="subunit">
    <text evidence="3">Component of the Golgi-associated retrograde protein (GARP) complex.</text>
</comment>
<feature type="compositionally biased region" description="Low complexity" evidence="4">
    <location>
        <begin position="96"/>
        <end position="121"/>
    </location>
</feature>
<dbReference type="SUPFAM" id="SSF74788">
    <property type="entry name" value="Cullin repeat-like"/>
    <property type="match status" value="1"/>
</dbReference>
<keyword evidence="3" id="KW-0813">Transport</keyword>